<keyword evidence="2" id="KW-1185">Reference proteome</keyword>
<organism evidence="1 2">
    <name type="scientific">Trifolium medium</name>
    <dbReference type="NCBI Taxonomy" id="97028"/>
    <lineage>
        <taxon>Eukaryota</taxon>
        <taxon>Viridiplantae</taxon>
        <taxon>Streptophyta</taxon>
        <taxon>Embryophyta</taxon>
        <taxon>Tracheophyta</taxon>
        <taxon>Spermatophyta</taxon>
        <taxon>Magnoliopsida</taxon>
        <taxon>eudicotyledons</taxon>
        <taxon>Gunneridae</taxon>
        <taxon>Pentapetalae</taxon>
        <taxon>rosids</taxon>
        <taxon>fabids</taxon>
        <taxon>Fabales</taxon>
        <taxon>Fabaceae</taxon>
        <taxon>Papilionoideae</taxon>
        <taxon>50 kb inversion clade</taxon>
        <taxon>NPAAA clade</taxon>
        <taxon>Hologalegina</taxon>
        <taxon>IRL clade</taxon>
        <taxon>Trifolieae</taxon>
        <taxon>Trifolium</taxon>
    </lineage>
</organism>
<name>A0A392RP40_9FABA</name>
<dbReference type="EMBL" id="LXQA010249202">
    <property type="protein sequence ID" value="MCI37864.1"/>
    <property type="molecule type" value="Genomic_DNA"/>
</dbReference>
<accession>A0A392RP40</accession>
<evidence type="ECO:0000313" key="1">
    <source>
        <dbReference type="EMBL" id="MCI37864.1"/>
    </source>
</evidence>
<feature type="non-terminal residue" evidence="1">
    <location>
        <position position="55"/>
    </location>
</feature>
<protein>
    <submittedName>
        <fullName evidence="1">Uncharacterized protein</fullName>
    </submittedName>
</protein>
<dbReference type="AlphaFoldDB" id="A0A392RP40"/>
<dbReference type="Proteomes" id="UP000265520">
    <property type="component" value="Unassembled WGS sequence"/>
</dbReference>
<reference evidence="1 2" key="1">
    <citation type="journal article" date="2018" name="Front. Plant Sci.">
        <title>Red Clover (Trifolium pratense) and Zigzag Clover (T. medium) - A Picture of Genomic Similarities and Differences.</title>
        <authorList>
            <person name="Dluhosova J."/>
            <person name="Istvanek J."/>
            <person name="Nedelnik J."/>
            <person name="Repkova J."/>
        </authorList>
    </citation>
    <scope>NUCLEOTIDE SEQUENCE [LARGE SCALE GENOMIC DNA]</scope>
    <source>
        <strain evidence="2">cv. 10/8</strain>
        <tissue evidence="1">Leaf</tissue>
    </source>
</reference>
<sequence>MGCDSASERARRDEFNISFVNSAVANIPMKLKLKSVYDFGEKNISISVVLDGGKL</sequence>
<proteinExistence type="predicted"/>
<evidence type="ECO:0000313" key="2">
    <source>
        <dbReference type="Proteomes" id="UP000265520"/>
    </source>
</evidence>
<comment type="caution">
    <text evidence="1">The sequence shown here is derived from an EMBL/GenBank/DDBJ whole genome shotgun (WGS) entry which is preliminary data.</text>
</comment>